<name>A0A3N1GX86_9PSEU</name>
<accession>A0A3N1GX86</accession>
<evidence type="ECO:0000313" key="2">
    <source>
        <dbReference type="Proteomes" id="UP000268727"/>
    </source>
</evidence>
<dbReference type="Gene3D" id="3.30.559.10">
    <property type="entry name" value="Chloramphenicol acetyltransferase-like domain"/>
    <property type="match status" value="1"/>
</dbReference>
<dbReference type="InterPro" id="IPR023213">
    <property type="entry name" value="CAT-like_dom_sf"/>
</dbReference>
<dbReference type="RefSeq" id="WP_123741163.1">
    <property type="nucleotide sequence ID" value="NZ_RJKM01000001.1"/>
</dbReference>
<dbReference type="Gene3D" id="3.30.559.30">
    <property type="entry name" value="Nonribosomal peptide synthetase, condensation domain"/>
    <property type="match status" value="1"/>
</dbReference>
<dbReference type="Proteomes" id="UP000268727">
    <property type="component" value="Unassembled WGS sequence"/>
</dbReference>
<dbReference type="AlphaFoldDB" id="A0A3N1GX86"/>
<dbReference type="OrthoDB" id="3872111at2"/>
<reference evidence="1 2" key="1">
    <citation type="submission" date="2018-11" db="EMBL/GenBank/DDBJ databases">
        <title>Sequencing the genomes of 1000 actinobacteria strains.</title>
        <authorList>
            <person name="Klenk H.-P."/>
        </authorList>
    </citation>
    <scope>NUCLEOTIDE SEQUENCE [LARGE SCALE GENOMIC DNA]</scope>
    <source>
        <strain evidence="1 2">DSM 44231</strain>
    </source>
</reference>
<sequence length="435" mass="48476">MDNPSESVRKPVRVEREVALTGTFDGGVLAEHDFPNAWDVLEFDGVLDLDRLRQALAELVGATWRTHREVHLDGRVRSVPGRSDEPRFTLDSTTSDAGGLREVPRAVLRQIREVLYGRYDLLDELVCRAHCIVLPRASRSYLALCFDHSIMDGYSLHRFVGLLADLYGGQPLSPSSVQLPMAHIVDELDAEEAPDLAVYYEDAAADVSERESEAGADWPPWSRTNTTEEQLLTYSGAQCRALVATIGTNGVSLPDFLLQAFARCVPLRDGVEAESISFSRLGRHGSTQRAVAGALAETARTSTVFRDRGPAWGVGRLRDGDPGPRYGCRWPTDFVGVDGIFGMRRFVFNYLPRPRIFAFGPIRAISLDYSEHHLFFQDGRDDERTQRKSLLNLLAGRSSSGGLELLLLKDRTMVDEPVAERLDEQVRRFTAGRKT</sequence>
<comment type="caution">
    <text evidence="1">The sequence shown here is derived from an EMBL/GenBank/DDBJ whole genome shotgun (WGS) entry which is preliminary data.</text>
</comment>
<dbReference type="SUPFAM" id="SSF52777">
    <property type="entry name" value="CoA-dependent acyltransferases"/>
    <property type="match status" value="1"/>
</dbReference>
<proteinExistence type="predicted"/>
<keyword evidence="2" id="KW-1185">Reference proteome</keyword>
<dbReference type="EMBL" id="RJKM01000001">
    <property type="protein sequence ID" value="ROP34933.1"/>
    <property type="molecule type" value="Genomic_DNA"/>
</dbReference>
<gene>
    <name evidence="1" type="ORF">EDD40_0142</name>
</gene>
<protein>
    <recommendedName>
        <fullName evidence="3">Condensation domain-containing protein</fullName>
    </recommendedName>
</protein>
<organism evidence="1 2">
    <name type="scientific">Saccharothrix texasensis</name>
    <dbReference type="NCBI Taxonomy" id="103734"/>
    <lineage>
        <taxon>Bacteria</taxon>
        <taxon>Bacillati</taxon>
        <taxon>Actinomycetota</taxon>
        <taxon>Actinomycetes</taxon>
        <taxon>Pseudonocardiales</taxon>
        <taxon>Pseudonocardiaceae</taxon>
        <taxon>Saccharothrix</taxon>
    </lineage>
</organism>
<evidence type="ECO:0008006" key="3">
    <source>
        <dbReference type="Google" id="ProtNLM"/>
    </source>
</evidence>
<evidence type="ECO:0000313" key="1">
    <source>
        <dbReference type="EMBL" id="ROP34933.1"/>
    </source>
</evidence>